<feature type="compositionally biased region" description="Basic and acidic residues" evidence="5">
    <location>
        <begin position="376"/>
        <end position="409"/>
    </location>
</feature>
<keyword evidence="4" id="KW-0479">Metal-binding</keyword>
<evidence type="ECO:0000256" key="5">
    <source>
        <dbReference type="SAM" id="MobiDB-lite"/>
    </source>
</evidence>
<dbReference type="PROSITE" id="PS50802">
    <property type="entry name" value="OTU"/>
    <property type="match status" value="1"/>
</dbReference>
<protein>
    <recommendedName>
        <fullName evidence="6">OTU domain-containing protein</fullName>
    </recommendedName>
</protein>
<evidence type="ECO:0000256" key="2">
    <source>
        <dbReference type="ARBA" id="ARBA00023004"/>
    </source>
</evidence>
<dbReference type="PANTHER" id="PTHR11995">
    <property type="entry name" value="NADH DEHYDROGENASE"/>
    <property type="match status" value="1"/>
</dbReference>
<comment type="caution">
    <text evidence="7">The sequence shown here is derived from an EMBL/GenBank/DDBJ whole genome shotgun (WGS) entry which is preliminary data.</text>
</comment>
<feature type="domain" description="OTU" evidence="6">
    <location>
        <begin position="223"/>
        <end position="359"/>
    </location>
</feature>
<dbReference type="CDD" id="cd22751">
    <property type="entry name" value="OTU_plant_OTU9-like"/>
    <property type="match status" value="1"/>
</dbReference>
<evidence type="ECO:0000259" key="6">
    <source>
        <dbReference type="PROSITE" id="PS50802"/>
    </source>
</evidence>
<keyword evidence="4" id="KW-0520">NAD</keyword>
<dbReference type="InterPro" id="IPR003323">
    <property type="entry name" value="OTU_dom"/>
</dbReference>
<evidence type="ECO:0000313" key="8">
    <source>
        <dbReference type="Proteomes" id="UP000824890"/>
    </source>
</evidence>
<accession>A0ABQ8A6D7</accession>
<dbReference type="InterPro" id="IPR006137">
    <property type="entry name" value="NADH_UbQ_OxRdtase-like_20kDa"/>
</dbReference>
<dbReference type="PANTHER" id="PTHR11995:SF14">
    <property type="entry name" value="NADH DEHYDROGENASE [UBIQUINONE] IRON-SULFUR PROTEIN 7, MITOCHONDRIAL"/>
    <property type="match status" value="1"/>
</dbReference>
<name>A0ABQ8A6D7_BRANA</name>
<dbReference type="NCBIfam" id="TIGR01957">
    <property type="entry name" value="nuoB_fam"/>
    <property type="match status" value="1"/>
</dbReference>
<dbReference type="EMBL" id="JAGKQM010000013">
    <property type="protein sequence ID" value="KAH0888071.1"/>
    <property type="molecule type" value="Genomic_DNA"/>
</dbReference>
<gene>
    <name evidence="7" type="ORF">HID58_050500</name>
</gene>
<dbReference type="Gene3D" id="3.90.70.80">
    <property type="match status" value="1"/>
</dbReference>
<comment type="similarity">
    <text evidence="1 4">Belongs to the complex I 20 kDa subunit family.</text>
</comment>
<evidence type="ECO:0000256" key="4">
    <source>
        <dbReference type="RuleBase" id="RU004464"/>
    </source>
</evidence>
<feature type="region of interest" description="Disordered" evidence="5">
    <location>
        <begin position="366"/>
        <end position="409"/>
    </location>
</feature>
<dbReference type="Pfam" id="PF01058">
    <property type="entry name" value="Oxidored_q6"/>
    <property type="match status" value="1"/>
</dbReference>
<dbReference type="SUPFAM" id="SSF54001">
    <property type="entry name" value="Cysteine proteinases"/>
    <property type="match status" value="1"/>
</dbReference>
<feature type="compositionally biased region" description="Low complexity" evidence="5">
    <location>
        <begin position="33"/>
        <end position="46"/>
    </location>
</feature>
<dbReference type="Pfam" id="PF02338">
    <property type="entry name" value="OTU"/>
    <property type="match status" value="1"/>
</dbReference>
<evidence type="ECO:0000256" key="3">
    <source>
        <dbReference type="ARBA" id="ARBA00023014"/>
    </source>
</evidence>
<sequence length="409" mass="46084">MAMITRNTATRLPLLLRSQRAAAAVSHIHTSLPALSPSTSPTSYTRPGPPSTSSPPPPGLSKTAEFVISKVDDLMNWARRGSIWPMTFGLACCAVEMMHTGAARYDLDRFGIIFRPSPRQSDCMIVAGTLTNKMAPALRKVYDQMPEPRWVISMGSCANGGGYYHYSYSVVRGCDRIVPVDIYVPGCPPTAEALLYGLLQLQKKINRRKDFLHWWNKLEWEGFIETKIKSDGNCQFSSLADQLFRCPEYHEKVRERIVKQLKTCPKIYREFVEMDSSKKRANDLPKDYSEYVKNMSKSGVWGDSVTLQAAADTFGVKIVVITSEKEVPSMEIVPKSLTLERVVYLSHLVGVHYNSIYLKGSETDIAPMELPGKSKNKSENDKETQGRNENDKHKHNEKKKNDRSKGKKK</sequence>
<dbReference type="InterPro" id="IPR006138">
    <property type="entry name" value="NADH_UQ_OxRdtase_20Kd_su"/>
</dbReference>
<keyword evidence="8" id="KW-1185">Reference proteome</keyword>
<dbReference type="Gene3D" id="3.40.50.12280">
    <property type="match status" value="1"/>
</dbReference>
<dbReference type="Proteomes" id="UP000824890">
    <property type="component" value="Unassembled WGS sequence"/>
</dbReference>
<feature type="compositionally biased region" description="Pro residues" evidence="5">
    <location>
        <begin position="47"/>
        <end position="59"/>
    </location>
</feature>
<proteinExistence type="inferred from homology"/>
<dbReference type="PROSITE" id="PS01150">
    <property type="entry name" value="COMPLEX1_20K"/>
    <property type="match status" value="1"/>
</dbReference>
<keyword evidence="2 4" id="KW-0408">Iron</keyword>
<keyword evidence="3 4" id="KW-0411">Iron-sulfur</keyword>
<evidence type="ECO:0000313" key="7">
    <source>
        <dbReference type="EMBL" id="KAH0888071.1"/>
    </source>
</evidence>
<dbReference type="SUPFAM" id="SSF56770">
    <property type="entry name" value="HydA/Nqo6-like"/>
    <property type="match status" value="1"/>
</dbReference>
<dbReference type="NCBIfam" id="NF005012">
    <property type="entry name" value="PRK06411.1"/>
    <property type="match status" value="1"/>
</dbReference>
<reference evidence="7 8" key="1">
    <citation type="submission" date="2021-05" db="EMBL/GenBank/DDBJ databases">
        <title>Genome Assembly of Synthetic Allotetraploid Brassica napus Reveals Homoeologous Exchanges between Subgenomes.</title>
        <authorList>
            <person name="Davis J.T."/>
        </authorList>
    </citation>
    <scope>NUCLEOTIDE SEQUENCE [LARGE SCALE GENOMIC DNA]</scope>
    <source>
        <strain evidence="8">cv. Da-Ae</strain>
        <tissue evidence="7">Seedling</tissue>
    </source>
</reference>
<keyword evidence="4" id="KW-0004">4Fe-4S</keyword>
<dbReference type="InterPro" id="IPR038765">
    <property type="entry name" value="Papain-like_cys_pep_sf"/>
</dbReference>
<organism evidence="7 8">
    <name type="scientific">Brassica napus</name>
    <name type="common">Rape</name>
    <dbReference type="NCBI Taxonomy" id="3708"/>
    <lineage>
        <taxon>Eukaryota</taxon>
        <taxon>Viridiplantae</taxon>
        <taxon>Streptophyta</taxon>
        <taxon>Embryophyta</taxon>
        <taxon>Tracheophyta</taxon>
        <taxon>Spermatophyta</taxon>
        <taxon>Magnoliopsida</taxon>
        <taxon>eudicotyledons</taxon>
        <taxon>Gunneridae</taxon>
        <taxon>Pentapetalae</taxon>
        <taxon>rosids</taxon>
        <taxon>malvids</taxon>
        <taxon>Brassicales</taxon>
        <taxon>Brassicaceae</taxon>
        <taxon>Brassiceae</taxon>
        <taxon>Brassica</taxon>
    </lineage>
</organism>
<dbReference type="HAMAP" id="MF_01356">
    <property type="entry name" value="NDH1_NuoB"/>
    <property type="match status" value="1"/>
</dbReference>
<feature type="region of interest" description="Disordered" evidence="5">
    <location>
        <begin position="33"/>
        <end position="61"/>
    </location>
</feature>
<evidence type="ECO:0000256" key="1">
    <source>
        <dbReference type="ARBA" id="ARBA00009173"/>
    </source>
</evidence>